<accession>A0A5J4L352</accession>
<evidence type="ECO:0000313" key="1">
    <source>
        <dbReference type="EMBL" id="GER94103.1"/>
    </source>
</evidence>
<name>A0A5J4L352_9ZZZZ</name>
<dbReference type="AlphaFoldDB" id="A0A5J4L352"/>
<proteinExistence type="predicted"/>
<sequence length="37" mass="4330">MWDIKQHASLVAVVRATFHLNHVGYKASMKKRCLSFR</sequence>
<organism evidence="1">
    <name type="scientific">hot springs metagenome</name>
    <dbReference type="NCBI Taxonomy" id="433727"/>
    <lineage>
        <taxon>unclassified sequences</taxon>
        <taxon>metagenomes</taxon>
        <taxon>ecological metagenomes</taxon>
    </lineage>
</organism>
<comment type="caution">
    <text evidence="1">The sequence shown here is derived from an EMBL/GenBank/DDBJ whole genome shotgun (WGS) entry which is preliminary data.</text>
</comment>
<protein>
    <submittedName>
        <fullName evidence="1">Uncharacterized protein</fullName>
    </submittedName>
</protein>
<reference evidence="1" key="1">
    <citation type="submission" date="2019-10" db="EMBL/GenBank/DDBJ databases">
        <title>Metagenomic sequencing of thiosulfate-disproportionating enrichment culture.</title>
        <authorList>
            <person name="Umezawa K."/>
            <person name="Kojima H."/>
            <person name="Fukui M."/>
        </authorList>
    </citation>
    <scope>NUCLEOTIDE SEQUENCE</scope>
    <source>
        <strain evidence="1">45J</strain>
    </source>
</reference>
<dbReference type="EMBL" id="BLAB01000001">
    <property type="protein sequence ID" value="GER94103.1"/>
    <property type="molecule type" value="Genomic_DNA"/>
</dbReference>
<gene>
    <name evidence="1" type="ORF">A45J_1861</name>
</gene>